<evidence type="ECO:0000313" key="2">
    <source>
        <dbReference type="EMBL" id="OXG08626.1"/>
    </source>
</evidence>
<keyword evidence="1" id="KW-1133">Transmembrane helix</keyword>
<dbReference type="OrthoDB" id="1376650at2"/>
<protein>
    <submittedName>
        <fullName evidence="2">Uncharacterized protein</fullName>
    </submittedName>
</protein>
<dbReference type="Proteomes" id="UP000214684">
    <property type="component" value="Unassembled WGS sequence"/>
</dbReference>
<gene>
    <name evidence="2" type="ORF">B0A64_04150</name>
</gene>
<dbReference type="RefSeq" id="WP_089478294.1">
    <property type="nucleotide sequence ID" value="NZ_MUGS01000005.1"/>
</dbReference>
<feature type="transmembrane region" description="Helical" evidence="1">
    <location>
        <begin position="62"/>
        <end position="82"/>
    </location>
</feature>
<evidence type="ECO:0000313" key="3">
    <source>
        <dbReference type="Proteomes" id="UP000214684"/>
    </source>
</evidence>
<feature type="transmembrane region" description="Helical" evidence="1">
    <location>
        <begin position="210"/>
        <end position="235"/>
    </location>
</feature>
<dbReference type="AlphaFoldDB" id="A0A227PHN8"/>
<sequence length="250" mass="28830">MKRIREFFWPLLDKAEPKTLRIYTLEDINVNNENIDKVLDLTQRTFDEELSRGSSVETKSSLFIGTLSVVTSVVLAVTTALINKNDFSISLLSIVVLLFVLIVYMIRTIWFSIKVLERRSFHTMHHNNYLLGDEKIEFSKKLIVQLINKTNQNTDTANSKVNNMVMAQEYFKRAIIVLLLYSGLLLLFFIEKSSKESANTYSRIVTAANSIYINCSLLWLTLLLLMSSLLLNVILYRKFKKIKSADESQI</sequence>
<keyword evidence="1" id="KW-0472">Membrane</keyword>
<evidence type="ECO:0000256" key="1">
    <source>
        <dbReference type="SAM" id="Phobius"/>
    </source>
</evidence>
<feature type="transmembrane region" description="Helical" evidence="1">
    <location>
        <begin position="88"/>
        <end position="110"/>
    </location>
</feature>
<feature type="transmembrane region" description="Helical" evidence="1">
    <location>
        <begin position="170"/>
        <end position="190"/>
    </location>
</feature>
<comment type="caution">
    <text evidence="2">The sequence shown here is derived from an EMBL/GenBank/DDBJ whole genome shotgun (WGS) entry which is preliminary data.</text>
</comment>
<reference evidence="2 3" key="1">
    <citation type="submission" date="2016-11" db="EMBL/GenBank/DDBJ databases">
        <title>Whole genomes of Flavobacteriaceae.</title>
        <authorList>
            <person name="Stine C."/>
            <person name="Li C."/>
            <person name="Tadesse D."/>
        </authorList>
    </citation>
    <scope>NUCLEOTIDE SEQUENCE [LARGE SCALE GENOMIC DNA]</scope>
    <source>
        <strain evidence="2 3">DSM 24704</strain>
    </source>
</reference>
<organism evidence="2 3">
    <name type="scientific">Flavobacterium araucananum</name>
    <dbReference type="NCBI Taxonomy" id="946678"/>
    <lineage>
        <taxon>Bacteria</taxon>
        <taxon>Pseudomonadati</taxon>
        <taxon>Bacteroidota</taxon>
        <taxon>Flavobacteriia</taxon>
        <taxon>Flavobacteriales</taxon>
        <taxon>Flavobacteriaceae</taxon>
        <taxon>Flavobacterium</taxon>
    </lineage>
</organism>
<keyword evidence="3" id="KW-1185">Reference proteome</keyword>
<name>A0A227PHN8_9FLAO</name>
<keyword evidence="1" id="KW-0812">Transmembrane</keyword>
<dbReference type="EMBL" id="MUGS01000005">
    <property type="protein sequence ID" value="OXG08626.1"/>
    <property type="molecule type" value="Genomic_DNA"/>
</dbReference>
<proteinExistence type="predicted"/>
<accession>A0A227PHN8</accession>